<reference evidence="1 2" key="1">
    <citation type="submission" date="2014-02" db="EMBL/GenBank/DDBJ databases">
        <title>Expanding our view of genomic diversity in Candidatus Accumulibacter clades.</title>
        <authorList>
            <person name="Skennerton C.T."/>
            <person name="Barr J.J."/>
            <person name="Slater F.R."/>
            <person name="Bond P.L."/>
            <person name="Tyson G.W."/>
        </authorList>
    </citation>
    <scope>NUCLEOTIDE SEQUENCE [LARGE SCALE GENOMIC DNA]</scope>
    <source>
        <strain evidence="2">BA-91</strain>
    </source>
</reference>
<dbReference type="AlphaFoldDB" id="A0A080LWU1"/>
<protein>
    <submittedName>
        <fullName evidence="1">Uncharacterized protein</fullName>
    </submittedName>
</protein>
<dbReference type="EMBL" id="JDVG02000407">
    <property type="protein sequence ID" value="KFB72305.1"/>
    <property type="molecule type" value="Genomic_DNA"/>
</dbReference>
<dbReference type="Proteomes" id="UP000020077">
    <property type="component" value="Unassembled WGS sequence"/>
</dbReference>
<evidence type="ECO:0000313" key="2">
    <source>
        <dbReference type="Proteomes" id="UP000020077"/>
    </source>
</evidence>
<name>A0A080LWU1_9PROT</name>
<comment type="caution">
    <text evidence="1">The sequence shown here is derived from an EMBL/GenBank/DDBJ whole genome shotgun (WGS) entry which is preliminary data.</text>
</comment>
<organism evidence="1 2">
    <name type="scientific">Candidatus Accumulibacter phosphatis</name>
    <dbReference type="NCBI Taxonomy" id="327160"/>
    <lineage>
        <taxon>Bacteria</taxon>
        <taxon>Pseudomonadati</taxon>
        <taxon>Pseudomonadota</taxon>
        <taxon>Betaproteobacteria</taxon>
        <taxon>Candidatus Accumulibacter</taxon>
    </lineage>
</organism>
<gene>
    <name evidence="1" type="ORF">AW09_002513</name>
</gene>
<accession>A0A080LWU1</accession>
<evidence type="ECO:0000313" key="1">
    <source>
        <dbReference type="EMBL" id="KFB72305.1"/>
    </source>
</evidence>
<sequence>MHVAGLQSEPVHGRQMPDRITLLAVQHQFGFRGRAGGEIEQLRVGRQGRAVGFELARPLVSVFELLPAGDRPTDGDARVVAGQAAELVGVRVADDHMPHLATVETVAQVVGGEQRGGRRQHRAELDRGQHRIPQRYFVAEHHQDAIAAPDALRAQPVGNLVRTLRHFGERHLLLRTVFVDHPQRRAIVACCHYVEIIQCPVEFSELWPLEITVCRLVVGAVSQKEIACLHEGRIRHVCSSLVDETSGYCGPIL</sequence>
<proteinExistence type="predicted"/>